<dbReference type="RefSeq" id="WP_094439654.1">
    <property type="nucleotide sequence ID" value="NZ_NKDB02000003.1"/>
</dbReference>
<keyword evidence="1 7" id="KW-0732">Signal</keyword>
<keyword evidence="6 7" id="KW-0413">Isomerase</keyword>
<dbReference type="InterPro" id="IPR023058">
    <property type="entry name" value="PPIase_PpiC_CS"/>
</dbReference>
<comment type="domain">
    <text evidence="7">The PPIase activity resides only in the second parvulin domain. The N-terminal region and the C-terminal tail are necessary and sufficient for the chaperone activity of SurA. The PPIase activity is dispensable for SurA to function as a chaperone. The N-terminal region and the C-terminal tail are also required for porin recognition.</text>
</comment>
<reference evidence="10 11" key="1">
    <citation type="submission" date="2018-09" db="EMBL/GenBank/DDBJ databases">
        <title>Genome comparison of Alicycliphilus sp. BQ1, a polyurethanolytic bacterium, with its closest phylogenetic relatives Alicycliphilus denitrificans BC and K601, unable to attack polyurethane.</title>
        <authorList>
            <person name="Loza-Tavera H."/>
            <person name="Lozano L."/>
            <person name="Cevallos M."/>
            <person name="Maya-Lucas O."/>
            <person name="Garcia-Mena J."/>
            <person name="Hernandez J."/>
        </authorList>
    </citation>
    <scope>NUCLEOTIDE SEQUENCE [LARGE SCALE GENOMIC DNA]</scope>
    <source>
        <strain evidence="10 11">BQ1</strain>
    </source>
</reference>
<dbReference type="AlphaFoldDB" id="A0A3R7ECR3"/>
<evidence type="ECO:0000313" key="11">
    <source>
        <dbReference type="Proteomes" id="UP000216225"/>
    </source>
</evidence>
<dbReference type="InterPro" id="IPR015391">
    <property type="entry name" value="SurA_N"/>
</dbReference>
<organism evidence="10 11">
    <name type="scientific">Alicycliphilus denitrificans</name>
    <dbReference type="NCBI Taxonomy" id="179636"/>
    <lineage>
        <taxon>Bacteria</taxon>
        <taxon>Pseudomonadati</taxon>
        <taxon>Pseudomonadota</taxon>
        <taxon>Betaproteobacteria</taxon>
        <taxon>Burkholderiales</taxon>
        <taxon>Comamonadaceae</taxon>
        <taxon>Alicycliphilus</taxon>
    </lineage>
</organism>
<dbReference type="PROSITE" id="PS50198">
    <property type="entry name" value="PPIC_PPIASE_2"/>
    <property type="match status" value="2"/>
</dbReference>
<dbReference type="GO" id="GO:0003755">
    <property type="term" value="F:peptidyl-prolyl cis-trans isomerase activity"/>
    <property type="evidence" value="ECO:0007669"/>
    <property type="project" value="UniProtKB-UniRule"/>
</dbReference>
<dbReference type="PROSITE" id="PS01096">
    <property type="entry name" value="PPIC_PPIASE_1"/>
    <property type="match status" value="1"/>
</dbReference>
<keyword evidence="3 7" id="KW-0574">Periplasm</keyword>
<dbReference type="EC" id="5.2.1.8" evidence="7"/>
<sequence length="471" mass="51671" precursor="true">MNFLHAMNHRASTLALACLTAAAVLAPAAQAQGLRPSGAAGLQRQPSSTATLLPPAGAASPAVRQADYIVAVVNSEPITNNEVRQRAERVAQQLSSQGAAMPPHEVLVKEVLERLILEKIQVQLAKEGGIKVDDYAVNQAEQNVARQNDVSVDEMHRRLAADGISKERFREELRNQLLALRVRERDVESRVRVSDLEVDQYLQDQQKTAGPGKMEVNLGHILVKVPENAGPEEVARRAARAQEVLDKLRAGGDFGVLVQEYSDVPEGSGGGLLGLRPLDRYPELFVTAVQQAAVGSVVGPLRSPAGFHILKVVDRSQGGVPTMAVQSHARHILLRVGSGLSERQAAERLEDLRQRVLRGQADFATLAREYSQDGSAKDGGDLGWAAPGRYVPEFQEALNALRPGEISQPVVSRFGVHLIQLLERREAKLTQREQRDMVRDAVREKKLDEAFTTWIQEARARAYVEYREAPQ</sequence>
<evidence type="ECO:0000256" key="1">
    <source>
        <dbReference type="ARBA" id="ARBA00022729"/>
    </source>
</evidence>
<evidence type="ECO:0000256" key="4">
    <source>
        <dbReference type="ARBA" id="ARBA00023110"/>
    </source>
</evidence>
<evidence type="ECO:0000256" key="7">
    <source>
        <dbReference type="HAMAP-Rule" id="MF_01183"/>
    </source>
</evidence>
<dbReference type="GO" id="GO:0042277">
    <property type="term" value="F:peptide binding"/>
    <property type="evidence" value="ECO:0007669"/>
    <property type="project" value="InterPro"/>
</dbReference>
<dbReference type="Pfam" id="PF00639">
    <property type="entry name" value="Rotamase"/>
    <property type="match status" value="2"/>
</dbReference>
<evidence type="ECO:0000256" key="5">
    <source>
        <dbReference type="ARBA" id="ARBA00023186"/>
    </source>
</evidence>
<evidence type="ECO:0000259" key="9">
    <source>
        <dbReference type="PROSITE" id="PS50198"/>
    </source>
</evidence>
<dbReference type="SUPFAM" id="SSF54534">
    <property type="entry name" value="FKBP-like"/>
    <property type="match status" value="2"/>
</dbReference>
<dbReference type="GO" id="GO:0051082">
    <property type="term" value="F:unfolded protein binding"/>
    <property type="evidence" value="ECO:0007669"/>
    <property type="project" value="UniProtKB-UniRule"/>
</dbReference>
<accession>A0A3R7ECR3</accession>
<dbReference type="GO" id="GO:0030288">
    <property type="term" value="C:outer membrane-bounded periplasmic space"/>
    <property type="evidence" value="ECO:0007669"/>
    <property type="project" value="InterPro"/>
</dbReference>
<dbReference type="GO" id="GO:0043165">
    <property type="term" value="P:Gram-negative-bacterium-type cell outer membrane assembly"/>
    <property type="evidence" value="ECO:0007669"/>
    <property type="project" value="InterPro"/>
</dbReference>
<feature type="domain" description="PpiC" evidence="9">
    <location>
        <begin position="213"/>
        <end position="314"/>
    </location>
</feature>
<proteinExistence type="inferred from homology"/>
<comment type="function">
    <text evidence="7">Chaperone involved in the correct folding and assembly of outer membrane proteins. Recognizes specific patterns of aromatic residues and the orientation of their side chains, which are found more frequently in integral outer membrane proteins. May act in both early periplasmic and late outer membrane-associated steps of protein maturation.</text>
</comment>
<dbReference type="Proteomes" id="UP000216225">
    <property type="component" value="Unassembled WGS sequence"/>
</dbReference>
<evidence type="ECO:0000313" key="10">
    <source>
        <dbReference type="EMBL" id="RKJ95605.1"/>
    </source>
</evidence>
<dbReference type="InterPro" id="IPR050280">
    <property type="entry name" value="OMP_Chaperone_SurA"/>
</dbReference>
<evidence type="ECO:0000256" key="6">
    <source>
        <dbReference type="ARBA" id="ARBA00023235"/>
    </source>
</evidence>
<feature type="region of interest" description="Disordered" evidence="8">
    <location>
        <begin position="37"/>
        <end position="56"/>
    </location>
</feature>
<dbReference type="GO" id="GO:0006457">
    <property type="term" value="P:protein folding"/>
    <property type="evidence" value="ECO:0007669"/>
    <property type="project" value="UniProtKB-UniRule"/>
</dbReference>
<dbReference type="SUPFAM" id="SSF109998">
    <property type="entry name" value="Triger factor/SurA peptide-binding domain-like"/>
    <property type="match status" value="1"/>
</dbReference>
<dbReference type="InterPro" id="IPR027304">
    <property type="entry name" value="Trigger_fact/SurA_dom_sf"/>
</dbReference>
<feature type="chain" id="PRO_5018798574" description="Chaperone SurA" evidence="7">
    <location>
        <begin position="32"/>
        <end position="471"/>
    </location>
</feature>
<dbReference type="PANTHER" id="PTHR47637">
    <property type="entry name" value="CHAPERONE SURA"/>
    <property type="match status" value="1"/>
</dbReference>
<name>A0A3R7ECR3_9BURK</name>
<gene>
    <name evidence="7" type="primary">surA</name>
    <name evidence="10" type="ORF">CE154_016890</name>
</gene>
<dbReference type="InterPro" id="IPR000297">
    <property type="entry name" value="PPIase_PpiC"/>
</dbReference>
<protein>
    <recommendedName>
        <fullName evidence="7">Chaperone SurA</fullName>
    </recommendedName>
    <alternativeName>
        <fullName evidence="7">Peptidyl-prolyl cis-trans isomerase SurA</fullName>
        <shortName evidence="7">PPIase SurA</shortName>
        <ecNumber evidence="7">5.2.1.8</ecNumber>
    </alternativeName>
    <alternativeName>
        <fullName evidence="7">Rotamase SurA</fullName>
    </alternativeName>
</protein>
<dbReference type="PANTHER" id="PTHR47637:SF1">
    <property type="entry name" value="CHAPERONE SURA"/>
    <property type="match status" value="1"/>
</dbReference>
<keyword evidence="4 7" id="KW-0697">Rotamase</keyword>
<evidence type="ECO:0000256" key="8">
    <source>
        <dbReference type="SAM" id="MobiDB-lite"/>
    </source>
</evidence>
<dbReference type="InterPro" id="IPR023034">
    <property type="entry name" value="PPIase_SurA"/>
</dbReference>
<dbReference type="EMBL" id="NKDB02000003">
    <property type="protein sequence ID" value="RKJ95605.1"/>
    <property type="molecule type" value="Genomic_DNA"/>
</dbReference>
<dbReference type="InterPro" id="IPR046357">
    <property type="entry name" value="PPIase_dom_sf"/>
</dbReference>
<keyword evidence="2 7" id="KW-0677">Repeat</keyword>
<dbReference type="GO" id="GO:0050821">
    <property type="term" value="P:protein stabilization"/>
    <property type="evidence" value="ECO:0007669"/>
    <property type="project" value="InterPro"/>
</dbReference>
<evidence type="ECO:0000256" key="3">
    <source>
        <dbReference type="ARBA" id="ARBA00022764"/>
    </source>
</evidence>
<comment type="catalytic activity">
    <reaction evidence="7">
        <text>[protein]-peptidylproline (omega=180) = [protein]-peptidylproline (omega=0)</text>
        <dbReference type="Rhea" id="RHEA:16237"/>
        <dbReference type="Rhea" id="RHEA-COMP:10747"/>
        <dbReference type="Rhea" id="RHEA-COMP:10748"/>
        <dbReference type="ChEBI" id="CHEBI:83833"/>
        <dbReference type="ChEBI" id="CHEBI:83834"/>
        <dbReference type="EC" id="5.2.1.8"/>
    </reaction>
</comment>
<dbReference type="HAMAP" id="MF_01183">
    <property type="entry name" value="Chaperone_SurA"/>
    <property type="match status" value="1"/>
</dbReference>
<feature type="domain" description="PpiC" evidence="9">
    <location>
        <begin position="324"/>
        <end position="423"/>
    </location>
</feature>
<keyword evidence="5 7" id="KW-0143">Chaperone</keyword>
<feature type="signal peptide" evidence="7">
    <location>
        <begin position="1"/>
        <end position="31"/>
    </location>
</feature>
<dbReference type="Pfam" id="PF09312">
    <property type="entry name" value="SurA_N"/>
    <property type="match status" value="1"/>
</dbReference>
<dbReference type="Gene3D" id="1.10.4030.10">
    <property type="entry name" value="Porin chaperone SurA, peptide-binding domain"/>
    <property type="match status" value="1"/>
</dbReference>
<dbReference type="Gene3D" id="3.10.50.40">
    <property type="match status" value="2"/>
</dbReference>
<comment type="subcellular location">
    <subcellularLocation>
        <location evidence="7">Periplasm</location>
    </subcellularLocation>
    <text evidence="7">Is capable of associating with the outer membrane.</text>
</comment>
<comment type="caution">
    <text evidence="10">The sequence shown here is derived from an EMBL/GenBank/DDBJ whole genome shotgun (WGS) entry which is preliminary data.</text>
</comment>
<evidence type="ECO:0000256" key="2">
    <source>
        <dbReference type="ARBA" id="ARBA00022737"/>
    </source>
</evidence>